<reference evidence="1 2" key="1">
    <citation type="submission" date="2024-04" db="EMBL/GenBank/DDBJ databases">
        <title>Tritrichomonas musculus Genome.</title>
        <authorList>
            <person name="Alves-Ferreira E."/>
            <person name="Grigg M."/>
            <person name="Lorenzi H."/>
            <person name="Galac M."/>
        </authorList>
    </citation>
    <scope>NUCLEOTIDE SEQUENCE [LARGE SCALE GENOMIC DNA]</scope>
    <source>
        <strain evidence="1 2">EAF2021</strain>
    </source>
</reference>
<evidence type="ECO:0000313" key="2">
    <source>
        <dbReference type="Proteomes" id="UP001470230"/>
    </source>
</evidence>
<sequence length="572" mass="65560">MMLSLFKRNIDEKVKVIFNDKEKTASICGTHINYQPKCQSIIPISIKKDSEEYIITSILDEAFKEYKNCESVKFLYNSKITTIGKMAFYDSLITNITIHPQLIKIGEKAFIDSCIRKIDIPINSQLQTIETGAFQGSYLESIYIPPLVTEISSNLFSFCHSLTKVKIPINSQIQTIRSKAFFCCGSLKKIWIPPHVTRICYASFAFCHSLHKIEIPWNSQLQVIESCAISYTQIESISIPSNIVELDECWCKGTPKLNKIKIISRSEKNIVYYENKLLLGKSDLNSENYDVLHFANRNIKTATIPSFVKTINSFSFEECSQLEYIEIPPNSELETIGYYAFHEILIDSISIPSSIINLKSGWCCSTPKLNNIKILPRSEKNVVYYENKILLGKSDLNSENYDVLHFANRNIQSVTIPPFVKIIDSFSFENCSQLKSIDIPTHSELQIIDDCAFSYTSINKICISNHITKIGKNAFFQCRELQRIEISENSELTEIDDKVFNESGIKSIYLPESLRKIKEDTFSECENLLIIEMGRNISPTIIKCVIYSRSIFNWERKLIIMIPPMFIQSISK</sequence>
<proteinExistence type="predicted"/>
<dbReference type="SUPFAM" id="SSF52058">
    <property type="entry name" value="L domain-like"/>
    <property type="match status" value="2"/>
</dbReference>
<organism evidence="1 2">
    <name type="scientific">Tritrichomonas musculus</name>
    <dbReference type="NCBI Taxonomy" id="1915356"/>
    <lineage>
        <taxon>Eukaryota</taxon>
        <taxon>Metamonada</taxon>
        <taxon>Parabasalia</taxon>
        <taxon>Tritrichomonadida</taxon>
        <taxon>Tritrichomonadidae</taxon>
        <taxon>Tritrichomonas</taxon>
    </lineage>
</organism>
<dbReference type="InterPro" id="IPR053139">
    <property type="entry name" value="Surface_bspA-like"/>
</dbReference>
<name>A0ABR2KI10_9EUKA</name>
<dbReference type="InterPro" id="IPR032675">
    <property type="entry name" value="LRR_dom_sf"/>
</dbReference>
<keyword evidence="2" id="KW-1185">Reference proteome</keyword>
<dbReference type="Gene3D" id="3.80.10.10">
    <property type="entry name" value="Ribonuclease Inhibitor"/>
    <property type="match status" value="3"/>
</dbReference>
<accession>A0ABR2KI10</accession>
<evidence type="ECO:0000313" key="1">
    <source>
        <dbReference type="EMBL" id="KAK8889655.1"/>
    </source>
</evidence>
<protein>
    <recommendedName>
        <fullName evidence="3">Surface antigen BspA-like</fullName>
    </recommendedName>
</protein>
<gene>
    <name evidence="1" type="ORF">M9Y10_034408</name>
</gene>
<dbReference type="InterPro" id="IPR026906">
    <property type="entry name" value="LRR_5"/>
</dbReference>
<evidence type="ECO:0008006" key="3">
    <source>
        <dbReference type="Google" id="ProtNLM"/>
    </source>
</evidence>
<dbReference type="EMBL" id="JAPFFF010000005">
    <property type="protein sequence ID" value="KAK8889655.1"/>
    <property type="molecule type" value="Genomic_DNA"/>
</dbReference>
<dbReference type="Pfam" id="PF13306">
    <property type="entry name" value="LRR_5"/>
    <property type="match status" value="3"/>
</dbReference>
<dbReference type="Proteomes" id="UP001470230">
    <property type="component" value="Unassembled WGS sequence"/>
</dbReference>
<dbReference type="PANTHER" id="PTHR45661:SF3">
    <property type="entry name" value="IG-LIKE DOMAIN-CONTAINING PROTEIN"/>
    <property type="match status" value="1"/>
</dbReference>
<dbReference type="PANTHER" id="PTHR45661">
    <property type="entry name" value="SURFACE ANTIGEN"/>
    <property type="match status" value="1"/>
</dbReference>
<comment type="caution">
    <text evidence="1">The sequence shown here is derived from an EMBL/GenBank/DDBJ whole genome shotgun (WGS) entry which is preliminary data.</text>
</comment>